<evidence type="ECO:0000256" key="3">
    <source>
        <dbReference type="ARBA" id="ARBA00022670"/>
    </source>
</evidence>
<keyword evidence="5" id="KW-0378">Hydrolase</keyword>
<dbReference type="CDD" id="cd05656">
    <property type="entry name" value="M42_Frv"/>
    <property type="match status" value="1"/>
</dbReference>
<evidence type="ECO:0000256" key="2">
    <source>
        <dbReference type="ARBA" id="ARBA00022438"/>
    </source>
</evidence>
<dbReference type="PANTHER" id="PTHR32481">
    <property type="entry name" value="AMINOPEPTIDASE"/>
    <property type="match status" value="1"/>
</dbReference>
<dbReference type="SUPFAM" id="SSF101821">
    <property type="entry name" value="Aminopeptidase/glucanase lid domain"/>
    <property type="match status" value="1"/>
</dbReference>
<dbReference type="InterPro" id="IPR051464">
    <property type="entry name" value="Peptidase_M42_aminopept"/>
</dbReference>
<keyword evidence="3" id="KW-0645">Protease</keyword>
<keyword evidence="4" id="KW-0479">Metal-binding</keyword>
<dbReference type="SUPFAM" id="SSF53187">
    <property type="entry name" value="Zn-dependent exopeptidases"/>
    <property type="match status" value="1"/>
</dbReference>
<gene>
    <name evidence="7" type="ORF">VLY81_03905</name>
</gene>
<evidence type="ECO:0000256" key="4">
    <source>
        <dbReference type="ARBA" id="ARBA00022723"/>
    </source>
</evidence>
<evidence type="ECO:0000256" key="5">
    <source>
        <dbReference type="ARBA" id="ARBA00022801"/>
    </source>
</evidence>
<sequence length="360" mass="38662">MEDGMARTTTALLTRLSQAVGVSGHEREVADLVAQELGPFVDEVRTDRLGNCVGLRRSRTGAAGAPRVMLAAHLDEIGMVVSRIERGGFLRVQPIGGVNVQTLLGRQVVVHAAEGPLPGIIGHPPPHLTADGSRARLPRWEELFVDCGLSQDEAERRIAVGDLVTVAQAPLQLLGDRLAGKALDNRASVAAVVEAMRRLQELRHEADVYAVATVQEEVGLRGAAVSAFHVEPDVAIVVDVTFARQRLVSEPDVVELGRGPAIAIGANMHPRVVEALTETAREHGVPHQVEAIPGRSGTDAWAIQVSRQGVPTGLVSVPLRYMHGPTEVVQVSDVQQTARLLAHFVARVHAGWVEQLARWE</sequence>
<organism evidence="7 8">
    <name type="scientific">Geochorda subterranea</name>
    <dbReference type="NCBI Taxonomy" id="3109564"/>
    <lineage>
        <taxon>Bacteria</taxon>
        <taxon>Bacillati</taxon>
        <taxon>Bacillota</taxon>
        <taxon>Limnochordia</taxon>
        <taxon>Limnochordales</taxon>
        <taxon>Geochordaceae</taxon>
        <taxon>Geochorda</taxon>
    </lineage>
</organism>
<evidence type="ECO:0000256" key="6">
    <source>
        <dbReference type="PIRNR" id="PIRNR001123"/>
    </source>
</evidence>
<proteinExistence type="inferred from homology"/>
<evidence type="ECO:0000313" key="8">
    <source>
        <dbReference type="Proteomes" id="UP001333102"/>
    </source>
</evidence>
<dbReference type="InterPro" id="IPR023367">
    <property type="entry name" value="Peptidase_M42_dom2"/>
</dbReference>
<dbReference type="PIRSF" id="PIRSF001123">
    <property type="entry name" value="PepA_GA"/>
    <property type="match status" value="1"/>
</dbReference>
<name>A0ABZ1BRF8_9FIRM</name>
<comment type="similarity">
    <text evidence="1 6">Belongs to the peptidase M42 family.</text>
</comment>
<evidence type="ECO:0000313" key="7">
    <source>
        <dbReference type="EMBL" id="WRP15319.1"/>
    </source>
</evidence>
<dbReference type="PANTHER" id="PTHR32481:SF0">
    <property type="entry name" value="AMINOPEPTIDASE YPDE-RELATED"/>
    <property type="match status" value="1"/>
</dbReference>
<protein>
    <submittedName>
        <fullName evidence="7">M42 family metallopeptidase</fullName>
    </submittedName>
</protein>
<reference evidence="8" key="1">
    <citation type="submission" date="2023-12" db="EMBL/GenBank/DDBJ databases">
        <title>Novel isolates from deep terrestrial aquifers shed light on the physiology and ecology of the class Limnochordia.</title>
        <authorList>
            <person name="Karnachuk O.V."/>
            <person name="Lukina A.P."/>
            <person name="Avakyan M.R."/>
            <person name="Kadnikov V."/>
            <person name="Begmatov S."/>
            <person name="Beletsky A.V."/>
            <person name="Mardanov A.V."/>
            <person name="Ravin N.V."/>
        </authorList>
    </citation>
    <scope>NUCLEOTIDE SEQUENCE [LARGE SCALE GENOMIC DNA]</scope>
    <source>
        <strain evidence="8">LN</strain>
    </source>
</reference>
<dbReference type="EMBL" id="CP141614">
    <property type="protein sequence ID" value="WRP15319.1"/>
    <property type="molecule type" value="Genomic_DNA"/>
</dbReference>
<keyword evidence="8" id="KW-1185">Reference proteome</keyword>
<dbReference type="RefSeq" id="WP_324669720.1">
    <property type="nucleotide sequence ID" value="NZ_CP141614.1"/>
</dbReference>
<keyword evidence="2" id="KW-0031">Aminopeptidase</keyword>
<accession>A0ABZ1BRF8</accession>
<dbReference type="Gene3D" id="2.40.30.40">
    <property type="entry name" value="Peptidase M42, domain 2"/>
    <property type="match status" value="1"/>
</dbReference>
<dbReference type="Pfam" id="PF05343">
    <property type="entry name" value="Peptidase_M42"/>
    <property type="match status" value="1"/>
</dbReference>
<dbReference type="InterPro" id="IPR008007">
    <property type="entry name" value="Peptidase_M42"/>
</dbReference>
<evidence type="ECO:0000256" key="1">
    <source>
        <dbReference type="ARBA" id="ARBA00006272"/>
    </source>
</evidence>
<dbReference type="Gene3D" id="3.40.630.10">
    <property type="entry name" value="Zn peptidases"/>
    <property type="match status" value="1"/>
</dbReference>
<dbReference type="Proteomes" id="UP001333102">
    <property type="component" value="Chromosome"/>
</dbReference>